<feature type="transmembrane region" description="Helical" evidence="9">
    <location>
        <begin position="282"/>
        <end position="304"/>
    </location>
</feature>
<feature type="transmembrane region" description="Helical" evidence="9">
    <location>
        <begin position="194"/>
        <end position="213"/>
    </location>
</feature>
<feature type="transmembrane region" description="Helical" evidence="9">
    <location>
        <begin position="76"/>
        <end position="96"/>
    </location>
</feature>
<evidence type="ECO:0000256" key="2">
    <source>
        <dbReference type="ARBA" id="ARBA00022448"/>
    </source>
</evidence>
<keyword evidence="7 9" id="KW-1133">Transmembrane helix</keyword>
<dbReference type="Pfam" id="PF03812">
    <property type="entry name" value="KdgT"/>
    <property type="match status" value="1"/>
</dbReference>
<feature type="transmembrane region" description="Helical" evidence="9">
    <location>
        <begin position="219"/>
        <end position="239"/>
    </location>
</feature>
<gene>
    <name evidence="9" type="primary">kdgT</name>
    <name evidence="10" type="ORF">RJ45_05705</name>
</gene>
<feature type="transmembrane region" description="Helical" evidence="9">
    <location>
        <begin position="163"/>
        <end position="182"/>
    </location>
</feature>
<keyword evidence="3 9" id="KW-1003">Cell membrane</keyword>
<evidence type="ECO:0000256" key="5">
    <source>
        <dbReference type="ARBA" id="ARBA00022692"/>
    </source>
</evidence>
<comment type="similarity">
    <text evidence="1 9">Belongs to the KdgT transporter family.</text>
</comment>
<comment type="caution">
    <text evidence="10">The sequence shown here is derived from an EMBL/GenBank/DDBJ whole genome shotgun (WGS) entry which is preliminary data.</text>
</comment>
<organism evidence="10 11">
    <name type="scientific">Photobacterium gaetbulicola</name>
    <dbReference type="NCBI Taxonomy" id="1295392"/>
    <lineage>
        <taxon>Bacteria</taxon>
        <taxon>Pseudomonadati</taxon>
        <taxon>Pseudomonadota</taxon>
        <taxon>Gammaproteobacteria</taxon>
        <taxon>Vibrionales</taxon>
        <taxon>Vibrionaceae</taxon>
        <taxon>Photobacterium</taxon>
    </lineage>
</organism>
<evidence type="ECO:0000256" key="8">
    <source>
        <dbReference type="ARBA" id="ARBA00023136"/>
    </source>
</evidence>
<feature type="transmembrane region" description="Helical" evidence="9">
    <location>
        <begin position="102"/>
        <end position="124"/>
    </location>
</feature>
<accession>A0A0B9H0U4</accession>
<dbReference type="GO" id="GO:0015649">
    <property type="term" value="F:2-keto-3-deoxygluconate:proton symporter activity"/>
    <property type="evidence" value="ECO:0007669"/>
    <property type="project" value="UniProtKB-UniRule"/>
</dbReference>
<dbReference type="RefSeq" id="WP_039459455.1">
    <property type="nucleotide sequence ID" value="NZ_JWLZ01000065.1"/>
</dbReference>
<evidence type="ECO:0000256" key="1">
    <source>
        <dbReference type="ARBA" id="ARBA00006430"/>
    </source>
</evidence>
<comment type="catalytic activity">
    <reaction evidence="9">
        <text>2-dehydro-3-deoxy-D-gluconate(in) + H(+)(in) = 2-dehydro-3-deoxy-D-gluconate(out) + H(+)(out)</text>
        <dbReference type="Rhea" id="RHEA:29943"/>
        <dbReference type="ChEBI" id="CHEBI:15378"/>
        <dbReference type="ChEBI" id="CHEBI:57990"/>
    </reaction>
</comment>
<dbReference type="InterPro" id="IPR004684">
    <property type="entry name" value="2keto-3dGluconate_permease"/>
</dbReference>
<evidence type="ECO:0000256" key="9">
    <source>
        <dbReference type="HAMAP-Rule" id="MF_00070"/>
    </source>
</evidence>
<feature type="transmembrane region" description="Helical" evidence="9">
    <location>
        <begin position="136"/>
        <end position="157"/>
    </location>
</feature>
<sequence>MNIKQKVEKIPGGMMVVPLIIGATINTFFPAALEIGGFTTALFKNGAAPLIGAFLLCMGAGISVKAAPQALKQGSAITVSKLLVAIALGMLIQTMFGEAGLFGITGLAVIAAMSNSNGGLYAALVGEFGNKKDVGAISVISLNDGPFFTMIALGAAGMASIPFMSLVAVLIPIVIGMILGNLDEDMKQFLTKGGPLLIPFFAFALGAGIDLSVLLQTGLAGVVLGVVVTFVGGFFNVYADKFAGGTGVAGAAASSTAGNAVATPAAIALADPSMAAAAQTAAPLIAASVITTVMLTPVLTSYVVKKNKQNGTGTDEGVEANA</sequence>
<feature type="transmembrane region" description="Helical" evidence="9">
    <location>
        <begin position="45"/>
        <end position="64"/>
    </location>
</feature>
<evidence type="ECO:0000256" key="3">
    <source>
        <dbReference type="ARBA" id="ARBA00022475"/>
    </source>
</evidence>
<evidence type="ECO:0000256" key="4">
    <source>
        <dbReference type="ARBA" id="ARBA00022597"/>
    </source>
</evidence>
<evidence type="ECO:0000313" key="10">
    <source>
        <dbReference type="EMBL" id="KHT64586.1"/>
    </source>
</evidence>
<comment type="subcellular location">
    <subcellularLocation>
        <location evidence="9">Cell membrane</location>
        <topology evidence="9">Multi-pass membrane protein</topology>
    </subcellularLocation>
</comment>
<comment type="function">
    <text evidence="9">Catalyzes the proton-dependent uptake of 2-keto-3-deoxygluconate (KDG) into the cell.</text>
</comment>
<proteinExistence type="inferred from homology"/>
<dbReference type="EMBL" id="JWLZ01000065">
    <property type="protein sequence ID" value="KHT64586.1"/>
    <property type="molecule type" value="Genomic_DNA"/>
</dbReference>
<keyword evidence="5 9" id="KW-0812">Transmembrane</keyword>
<evidence type="ECO:0000256" key="7">
    <source>
        <dbReference type="ARBA" id="ARBA00022989"/>
    </source>
</evidence>
<feature type="transmembrane region" description="Helical" evidence="9">
    <location>
        <begin position="12"/>
        <end position="33"/>
    </location>
</feature>
<evidence type="ECO:0000313" key="11">
    <source>
        <dbReference type="Proteomes" id="UP000031278"/>
    </source>
</evidence>
<keyword evidence="6 9" id="KW-0769">Symport</keyword>
<evidence type="ECO:0000256" key="6">
    <source>
        <dbReference type="ARBA" id="ARBA00022847"/>
    </source>
</evidence>
<dbReference type="AlphaFoldDB" id="A0A0B9H0U4"/>
<keyword evidence="2 9" id="KW-0813">Transport</keyword>
<feature type="transmembrane region" description="Helical" evidence="9">
    <location>
        <begin position="251"/>
        <end position="270"/>
    </location>
</feature>
<keyword evidence="4 9" id="KW-0762">Sugar transport</keyword>
<dbReference type="HAMAP" id="MF_00070">
    <property type="entry name" value="KdgT"/>
    <property type="match status" value="1"/>
</dbReference>
<name>A0A0B9H0U4_9GAMM</name>
<keyword evidence="8 9" id="KW-0472">Membrane</keyword>
<dbReference type="GO" id="GO:0005886">
    <property type="term" value="C:plasma membrane"/>
    <property type="evidence" value="ECO:0007669"/>
    <property type="project" value="UniProtKB-SubCell"/>
</dbReference>
<dbReference type="Proteomes" id="UP000031278">
    <property type="component" value="Unassembled WGS sequence"/>
</dbReference>
<reference evidence="10 11" key="1">
    <citation type="submission" date="2014-12" db="EMBL/GenBank/DDBJ databases">
        <title>Genome sequencing of Photobacterium gaetbulicola AD005a.</title>
        <authorList>
            <person name="Adrian T.G.S."/>
            <person name="Chan K.G."/>
        </authorList>
    </citation>
    <scope>NUCLEOTIDE SEQUENCE [LARGE SCALE GENOMIC DNA]</scope>
    <source>
        <strain evidence="10 11">AD005a</strain>
    </source>
</reference>
<protein>
    <recommendedName>
        <fullName evidence="9">2-keto-3-deoxygluconate permease</fullName>
        <shortName evidence="9">KDG permease</shortName>
    </recommendedName>
</protein>